<dbReference type="SMART" id="SM00220">
    <property type="entry name" value="S_TKc"/>
    <property type="match status" value="1"/>
</dbReference>
<evidence type="ECO:0000313" key="8">
    <source>
        <dbReference type="EMBL" id="OLP91109.1"/>
    </source>
</evidence>
<accession>A0A1Q9D7G6</accession>
<feature type="region of interest" description="Disordered" evidence="5">
    <location>
        <begin position="178"/>
        <end position="198"/>
    </location>
</feature>
<name>A0A1Q9D7G6_SYMMI</name>
<feature type="domain" description="Protein kinase" evidence="7">
    <location>
        <begin position="210"/>
        <end position="469"/>
    </location>
</feature>
<dbReference type="InterPro" id="IPR001245">
    <property type="entry name" value="Ser-Thr/Tyr_kinase_cat_dom"/>
</dbReference>
<dbReference type="GO" id="GO:0005524">
    <property type="term" value="F:ATP binding"/>
    <property type="evidence" value="ECO:0007669"/>
    <property type="project" value="UniProtKB-UniRule"/>
</dbReference>
<dbReference type="OrthoDB" id="339325at2759"/>
<evidence type="ECO:0000256" key="5">
    <source>
        <dbReference type="SAM" id="MobiDB-lite"/>
    </source>
</evidence>
<dbReference type="Gene3D" id="1.10.510.10">
    <property type="entry name" value="Transferase(Phosphotransferase) domain 1"/>
    <property type="match status" value="1"/>
</dbReference>
<feature type="region of interest" description="Disordered" evidence="5">
    <location>
        <begin position="111"/>
        <end position="139"/>
    </location>
</feature>
<comment type="caution">
    <text evidence="8">The sequence shown here is derived from an EMBL/GenBank/DDBJ whole genome shotgun (WGS) entry which is preliminary data.</text>
</comment>
<keyword evidence="3 4" id="KW-0067">ATP-binding</keyword>
<evidence type="ECO:0000256" key="1">
    <source>
        <dbReference type="ARBA" id="ARBA00022527"/>
    </source>
</evidence>
<proteinExistence type="predicted"/>
<evidence type="ECO:0000256" key="4">
    <source>
        <dbReference type="PROSITE-ProRule" id="PRU10141"/>
    </source>
</evidence>
<organism evidence="8 9">
    <name type="scientific">Symbiodinium microadriaticum</name>
    <name type="common">Dinoflagellate</name>
    <name type="synonym">Zooxanthella microadriatica</name>
    <dbReference type="NCBI Taxonomy" id="2951"/>
    <lineage>
        <taxon>Eukaryota</taxon>
        <taxon>Sar</taxon>
        <taxon>Alveolata</taxon>
        <taxon>Dinophyceae</taxon>
        <taxon>Suessiales</taxon>
        <taxon>Symbiodiniaceae</taxon>
        <taxon>Symbiodinium</taxon>
    </lineage>
</organism>
<feature type="binding site" evidence="4">
    <location>
        <position position="237"/>
    </location>
    <ligand>
        <name>ATP</name>
        <dbReference type="ChEBI" id="CHEBI:30616"/>
    </ligand>
</feature>
<dbReference type="InterPro" id="IPR051681">
    <property type="entry name" value="Ser/Thr_Kinases-Pseudokinases"/>
</dbReference>
<dbReference type="InterPro" id="IPR011009">
    <property type="entry name" value="Kinase-like_dom_sf"/>
</dbReference>
<keyword evidence="6" id="KW-1133">Transmembrane helix</keyword>
<feature type="region of interest" description="Disordered" evidence="5">
    <location>
        <begin position="76"/>
        <end position="96"/>
    </location>
</feature>
<dbReference type="PROSITE" id="PS00107">
    <property type="entry name" value="PROTEIN_KINASE_ATP"/>
    <property type="match status" value="1"/>
</dbReference>
<dbReference type="InterPro" id="IPR000719">
    <property type="entry name" value="Prot_kinase_dom"/>
</dbReference>
<keyword evidence="2 4" id="KW-0547">Nucleotide-binding</keyword>
<reference evidence="8 9" key="1">
    <citation type="submission" date="2016-02" db="EMBL/GenBank/DDBJ databases">
        <title>Genome analysis of coral dinoflagellate symbionts highlights evolutionary adaptations to a symbiotic lifestyle.</title>
        <authorList>
            <person name="Aranda M."/>
            <person name="Li Y."/>
            <person name="Liew Y.J."/>
            <person name="Baumgarten S."/>
            <person name="Simakov O."/>
            <person name="Wilson M."/>
            <person name="Piel J."/>
            <person name="Ashoor H."/>
            <person name="Bougouffa S."/>
            <person name="Bajic V.B."/>
            <person name="Ryu T."/>
            <person name="Ravasi T."/>
            <person name="Bayer T."/>
            <person name="Micklem G."/>
            <person name="Kim H."/>
            <person name="Bhak J."/>
            <person name="Lajeunesse T.C."/>
            <person name="Voolstra C.R."/>
        </authorList>
    </citation>
    <scope>NUCLEOTIDE SEQUENCE [LARGE SCALE GENOMIC DNA]</scope>
    <source>
        <strain evidence="8 9">CCMP2467</strain>
    </source>
</reference>
<dbReference type="PANTHER" id="PTHR44329">
    <property type="entry name" value="SERINE/THREONINE-PROTEIN KINASE TNNI3K-RELATED"/>
    <property type="match status" value="1"/>
</dbReference>
<dbReference type="EMBL" id="LSRX01000679">
    <property type="protein sequence ID" value="OLP91109.1"/>
    <property type="molecule type" value="Genomic_DNA"/>
</dbReference>
<dbReference type="PROSITE" id="PS50011">
    <property type="entry name" value="PROTEIN_KINASE_DOM"/>
    <property type="match status" value="1"/>
</dbReference>
<keyword evidence="1" id="KW-0723">Serine/threonine-protein kinase</keyword>
<dbReference type="PROSITE" id="PS00108">
    <property type="entry name" value="PROTEIN_KINASE_ST"/>
    <property type="match status" value="1"/>
</dbReference>
<keyword evidence="6" id="KW-0812">Transmembrane</keyword>
<gene>
    <name evidence="8" type="ORF">AK812_SmicGene27216</name>
</gene>
<evidence type="ECO:0000313" key="9">
    <source>
        <dbReference type="Proteomes" id="UP000186817"/>
    </source>
</evidence>
<dbReference type="InterPro" id="IPR017441">
    <property type="entry name" value="Protein_kinase_ATP_BS"/>
</dbReference>
<dbReference type="AlphaFoldDB" id="A0A1Q9D7G6"/>
<dbReference type="GO" id="GO:0004674">
    <property type="term" value="F:protein serine/threonine kinase activity"/>
    <property type="evidence" value="ECO:0007669"/>
    <property type="project" value="TreeGrafter"/>
</dbReference>
<keyword evidence="6" id="KW-0472">Membrane</keyword>
<feature type="transmembrane region" description="Helical" evidence="6">
    <location>
        <begin position="425"/>
        <end position="446"/>
    </location>
</feature>
<evidence type="ECO:0000256" key="3">
    <source>
        <dbReference type="ARBA" id="ARBA00022840"/>
    </source>
</evidence>
<keyword evidence="1" id="KW-0418">Kinase</keyword>
<keyword evidence="9" id="KW-1185">Reference proteome</keyword>
<feature type="non-terminal residue" evidence="8">
    <location>
        <position position="1"/>
    </location>
</feature>
<dbReference type="Gene3D" id="3.30.200.20">
    <property type="entry name" value="Phosphorylase Kinase, domain 1"/>
    <property type="match status" value="1"/>
</dbReference>
<evidence type="ECO:0000256" key="2">
    <source>
        <dbReference type="ARBA" id="ARBA00022741"/>
    </source>
</evidence>
<keyword evidence="1" id="KW-0808">Transferase</keyword>
<evidence type="ECO:0000259" key="7">
    <source>
        <dbReference type="PROSITE" id="PS50011"/>
    </source>
</evidence>
<dbReference type="Pfam" id="PF07714">
    <property type="entry name" value="PK_Tyr_Ser-Thr"/>
    <property type="match status" value="1"/>
</dbReference>
<dbReference type="InterPro" id="IPR008271">
    <property type="entry name" value="Ser/Thr_kinase_AS"/>
</dbReference>
<evidence type="ECO:0000256" key="6">
    <source>
        <dbReference type="SAM" id="Phobius"/>
    </source>
</evidence>
<protein>
    <recommendedName>
        <fullName evidence="7">Protein kinase domain-containing protein</fullName>
    </recommendedName>
</protein>
<dbReference type="SUPFAM" id="SSF56112">
    <property type="entry name" value="Protein kinase-like (PK-like)"/>
    <property type="match status" value="1"/>
</dbReference>
<dbReference type="Proteomes" id="UP000186817">
    <property type="component" value="Unassembled WGS sequence"/>
</dbReference>
<sequence length="601" mass="66341">VTQVQQAYPYACDAAMRVSPAVSIVQPRKDVASQIRPAVAAEGHVHVATDAMNGKSWPVTYTRTTPWTGRVPTYAVPPEASGPGARPAQAALPPANRRSACVLPRPELLSAREAVPNGSTNTAPAAGLGSGPPRLEHGVPATDEAGMLIIPSVRPMNSSAPADATLLSVWPGLEDDDADFRDERSAKPQGSLPKSRGQLTTDERLAYRELQFVEHLGSGEFGQVFRGFFKGQEVAIKQLYWDNTVLPQVIIQDLTREIESFRHLRHKRLVNFIGACLEIPNLCIVTEYAPGGSLHHLLHVRKLQLPLLHCTNMCLQLAEGVVYLHSQNPIVVHRDLKSLNVVLDLSLNLKLCDFGLTESMERTHITKKNNGGSPRYMAPEANWKAPSHILSSHVQLQSGRNRWLLMAPPNGFHGPGIHDSSRLSWIALASVATIPTLVLFTVVLLINRSTTTGSLESSTVRRNLEQKFVYWQDWSSESEDVKTLQEALQRERRAWEMTRQDTCSWEAGNPPARKSQYTACRAAQQVMQEIAPWLPVVDWGPNGIRLRWAVLKPGPCKLMIAAVFLTPKASQSAWLAKEFTEDAGLETNLEACLSHLINFQT</sequence>